<comment type="caution">
    <text evidence="1">The sequence shown here is derived from an EMBL/GenBank/DDBJ whole genome shotgun (WGS) entry which is preliminary data.</text>
</comment>
<evidence type="ECO:0000313" key="2">
    <source>
        <dbReference type="Proteomes" id="UP000652755"/>
    </source>
</evidence>
<evidence type="ECO:0000313" key="1">
    <source>
        <dbReference type="EMBL" id="MBC6112636.1"/>
    </source>
</evidence>
<dbReference type="Proteomes" id="UP000652755">
    <property type="component" value="Unassembled WGS sequence"/>
</dbReference>
<sequence>MIIFKNRTFKLIIDEEYVYDHSGRKKETYEMIMRSNRILIGAFDPVLV</sequence>
<proteinExistence type="predicted"/>
<accession>A0ABR7KX89</accession>
<reference evidence="1 2" key="1">
    <citation type="submission" date="2020-08" db="EMBL/GenBank/DDBJ databases">
        <authorList>
            <person name="Sun Q."/>
            <person name="Inoue M."/>
        </authorList>
    </citation>
    <scope>NUCLEOTIDE SEQUENCE [LARGE SCALE GENOMIC DNA]</scope>
    <source>
        <strain evidence="1 2">CCM 8938</strain>
    </source>
</reference>
<name>A0ABR7KX89_9SPHI</name>
<protein>
    <submittedName>
        <fullName evidence="1">Uncharacterized protein</fullName>
    </submittedName>
</protein>
<dbReference type="RefSeq" id="WP_187073055.1">
    <property type="nucleotide sequence ID" value="NZ_JACRYL010000023.1"/>
</dbReference>
<organism evidence="1 2">
    <name type="scientific">Pedobacter fastidiosus</name>
    <dbReference type="NCBI Taxonomy" id="2765361"/>
    <lineage>
        <taxon>Bacteria</taxon>
        <taxon>Pseudomonadati</taxon>
        <taxon>Bacteroidota</taxon>
        <taxon>Sphingobacteriia</taxon>
        <taxon>Sphingobacteriales</taxon>
        <taxon>Sphingobacteriaceae</taxon>
        <taxon>Pedobacter</taxon>
    </lineage>
</organism>
<gene>
    <name evidence="1" type="ORF">H7U22_19610</name>
</gene>
<keyword evidence="2" id="KW-1185">Reference proteome</keyword>
<dbReference type="EMBL" id="JACRYL010000023">
    <property type="protein sequence ID" value="MBC6112636.1"/>
    <property type="molecule type" value="Genomic_DNA"/>
</dbReference>